<gene>
    <name evidence="2" type="ORF">CRT60_14980</name>
</gene>
<reference evidence="3" key="1">
    <citation type="submission" date="2017-10" db="EMBL/GenBank/DDBJ databases">
        <authorList>
            <person name="Kravchenko I.K."/>
            <person name="Grouzdev D.S."/>
        </authorList>
    </citation>
    <scope>NUCLEOTIDE SEQUENCE [LARGE SCALE GENOMIC DNA]</scope>
    <source>
        <strain evidence="3">B2</strain>
    </source>
</reference>
<dbReference type="Gene3D" id="1.10.443.10">
    <property type="entry name" value="Intergrase catalytic core"/>
    <property type="match status" value="1"/>
</dbReference>
<keyword evidence="3" id="KW-1185">Reference proteome</keyword>
<dbReference type="AlphaFoldDB" id="A0A2B8BFV9"/>
<accession>A0A2B8BFV9</accession>
<protein>
    <recommendedName>
        <fullName evidence="4">Tyr recombinase domain-containing protein</fullName>
    </recommendedName>
</protein>
<dbReference type="SUPFAM" id="SSF56349">
    <property type="entry name" value="DNA breaking-rejoining enzymes"/>
    <property type="match status" value="1"/>
</dbReference>
<dbReference type="GO" id="GO:0003677">
    <property type="term" value="F:DNA binding"/>
    <property type="evidence" value="ECO:0007669"/>
    <property type="project" value="InterPro"/>
</dbReference>
<organism evidence="2 3">
    <name type="scientific">Azospirillum palustre</name>
    <dbReference type="NCBI Taxonomy" id="2044885"/>
    <lineage>
        <taxon>Bacteria</taxon>
        <taxon>Pseudomonadati</taxon>
        <taxon>Pseudomonadota</taxon>
        <taxon>Alphaproteobacteria</taxon>
        <taxon>Rhodospirillales</taxon>
        <taxon>Azospirillaceae</taxon>
        <taxon>Azospirillum</taxon>
    </lineage>
</organism>
<dbReference type="InterPro" id="IPR011010">
    <property type="entry name" value="DNA_brk_join_enz"/>
</dbReference>
<evidence type="ECO:0008006" key="4">
    <source>
        <dbReference type="Google" id="ProtNLM"/>
    </source>
</evidence>
<evidence type="ECO:0000313" key="2">
    <source>
        <dbReference type="EMBL" id="PGH56785.1"/>
    </source>
</evidence>
<name>A0A2B8BFV9_9PROT</name>
<proteinExistence type="predicted"/>
<dbReference type="Proteomes" id="UP000225379">
    <property type="component" value="Unassembled WGS sequence"/>
</dbReference>
<dbReference type="GO" id="GO:0015074">
    <property type="term" value="P:DNA integration"/>
    <property type="evidence" value="ECO:0007669"/>
    <property type="project" value="InterPro"/>
</dbReference>
<comment type="caution">
    <text evidence="2">The sequence shown here is derived from an EMBL/GenBank/DDBJ whole genome shotgun (WGS) entry which is preliminary data.</text>
</comment>
<dbReference type="GO" id="GO:0006310">
    <property type="term" value="P:DNA recombination"/>
    <property type="evidence" value="ECO:0007669"/>
    <property type="project" value="UniProtKB-KW"/>
</dbReference>
<dbReference type="EMBL" id="PDKW01000041">
    <property type="protein sequence ID" value="PGH56785.1"/>
    <property type="molecule type" value="Genomic_DNA"/>
</dbReference>
<sequence>MPAPKATTSAAIHTGAPVRTRCIETLSPVHSLKVFCRIPDPAGFSRWSGQPVYSGLQCARSKAVIKVANDASHVVQQDRSRHGQLHRHDTGSRKFRASLAGLGGDTAVRPFRCYDLRHGFAVRALQNGWDSCALSKQLVHSNVKTPDIYLGYVPDRDSTKTGTDITVRQEFQISATAKAAH</sequence>
<keyword evidence="1" id="KW-0233">DNA recombination</keyword>
<evidence type="ECO:0000256" key="1">
    <source>
        <dbReference type="ARBA" id="ARBA00023172"/>
    </source>
</evidence>
<dbReference type="OrthoDB" id="7298605at2"/>
<evidence type="ECO:0000313" key="3">
    <source>
        <dbReference type="Proteomes" id="UP000225379"/>
    </source>
</evidence>
<dbReference type="InterPro" id="IPR013762">
    <property type="entry name" value="Integrase-like_cat_sf"/>
</dbReference>